<accession>A0A819ZZP4</accession>
<dbReference type="GO" id="GO:0006508">
    <property type="term" value="P:proteolysis"/>
    <property type="evidence" value="ECO:0007669"/>
    <property type="project" value="InterPro"/>
</dbReference>
<dbReference type="PANTHER" id="PTHR12411">
    <property type="entry name" value="CYSTEINE PROTEASE FAMILY C1-RELATED"/>
    <property type="match status" value="1"/>
</dbReference>
<name>A0A819ZZP4_9BILA</name>
<dbReference type="InterPro" id="IPR013128">
    <property type="entry name" value="Peptidase_C1A"/>
</dbReference>
<protein>
    <recommendedName>
        <fullName evidence="2">Peptidase C1A papain C-terminal domain-containing protein</fullName>
    </recommendedName>
</protein>
<dbReference type="GO" id="GO:0008234">
    <property type="term" value="F:cysteine-type peptidase activity"/>
    <property type="evidence" value="ECO:0007669"/>
    <property type="project" value="InterPro"/>
</dbReference>
<comment type="caution">
    <text evidence="3">The sequence shown here is derived from an EMBL/GenBank/DDBJ whole genome shotgun (WGS) entry which is preliminary data.</text>
</comment>
<evidence type="ECO:0000259" key="2">
    <source>
        <dbReference type="Pfam" id="PF00112"/>
    </source>
</evidence>
<feature type="non-terminal residue" evidence="3">
    <location>
        <position position="67"/>
    </location>
</feature>
<dbReference type="Proteomes" id="UP000663844">
    <property type="component" value="Unassembled WGS sequence"/>
</dbReference>
<dbReference type="EMBL" id="CAJOAZ010008020">
    <property type="protein sequence ID" value="CAF4175641.1"/>
    <property type="molecule type" value="Genomic_DNA"/>
</dbReference>
<gene>
    <name evidence="3" type="ORF">OXD698_LOCUS39426</name>
</gene>
<evidence type="ECO:0000313" key="3">
    <source>
        <dbReference type="EMBL" id="CAF4175641.1"/>
    </source>
</evidence>
<dbReference type="InterPro" id="IPR000668">
    <property type="entry name" value="Peptidase_C1A_C"/>
</dbReference>
<comment type="similarity">
    <text evidence="1">Belongs to the peptidase C1 family.</text>
</comment>
<organism evidence="3 4">
    <name type="scientific">Adineta steineri</name>
    <dbReference type="NCBI Taxonomy" id="433720"/>
    <lineage>
        <taxon>Eukaryota</taxon>
        <taxon>Metazoa</taxon>
        <taxon>Spiralia</taxon>
        <taxon>Gnathifera</taxon>
        <taxon>Rotifera</taxon>
        <taxon>Eurotatoria</taxon>
        <taxon>Bdelloidea</taxon>
        <taxon>Adinetida</taxon>
        <taxon>Adinetidae</taxon>
        <taxon>Adineta</taxon>
    </lineage>
</organism>
<feature type="domain" description="Peptidase C1A papain C-terminal" evidence="2">
    <location>
        <begin position="1"/>
        <end position="65"/>
    </location>
</feature>
<reference evidence="3" key="1">
    <citation type="submission" date="2021-02" db="EMBL/GenBank/DDBJ databases">
        <authorList>
            <person name="Nowell W R."/>
        </authorList>
    </citation>
    <scope>NUCLEOTIDE SEQUENCE</scope>
</reference>
<evidence type="ECO:0000256" key="1">
    <source>
        <dbReference type="ARBA" id="ARBA00008455"/>
    </source>
</evidence>
<dbReference type="SUPFAM" id="SSF54001">
    <property type="entry name" value="Cysteine proteinases"/>
    <property type="match status" value="1"/>
</dbReference>
<proteinExistence type="inferred from homology"/>
<dbReference type="InterPro" id="IPR025661">
    <property type="entry name" value="Pept_asp_AS"/>
</dbReference>
<dbReference type="Pfam" id="PF00112">
    <property type="entry name" value="Peptidase_C1"/>
    <property type="match status" value="1"/>
</dbReference>
<dbReference type="InterPro" id="IPR038765">
    <property type="entry name" value="Papain-like_cys_pep_sf"/>
</dbReference>
<dbReference type="AlphaFoldDB" id="A0A819ZZP4"/>
<dbReference type="Gene3D" id="3.90.70.10">
    <property type="entry name" value="Cysteine proteinases"/>
    <property type="match status" value="1"/>
</dbReference>
<evidence type="ECO:0000313" key="4">
    <source>
        <dbReference type="Proteomes" id="UP000663844"/>
    </source>
</evidence>
<sequence length="67" mass="7703">YDEPQCQPKFPDHGIFIVGYGNESGKDYWLLKNSWDTQWGEKGYIKVVRNKNNQCGVATMASYPILC</sequence>
<dbReference type="PROSITE" id="PS00640">
    <property type="entry name" value="THIOL_PROTEASE_ASN"/>
    <property type="match status" value="1"/>
</dbReference>